<evidence type="ECO:0000313" key="2">
    <source>
        <dbReference type="Proteomes" id="UP000287243"/>
    </source>
</evidence>
<gene>
    <name evidence="1" type="ORF">BU251_08270</name>
</gene>
<evidence type="ECO:0000313" key="1">
    <source>
        <dbReference type="EMBL" id="QAT17714.1"/>
    </source>
</evidence>
<reference evidence="1 2" key="1">
    <citation type="submission" date="2017-01" db="EMBL/GenBank/DDBJ databases">
        <title>First insights into the biology of 'candidatus Vampirococcus archaeovorus'.</title>
        <authorList>
            <person name="Kizina J."/>
            <person name="Jordan S."/>
            <person name="Stueber K."/>
            <person name="Reinhardt R."/>
            <person name="Harder J."/>
        </authorList>
    </citation>
    <scope>NUCLEOTIDE SEQUENCE [LARGE SCALE GENOMIC DNA]</scope>
    <source>
        <strain evidence="1 2">LiM</strain>
    </source>
</reference>
<protein>
    <submittedName>
        <fullName evidence="1">Uncharacterized protein</fullName>
    </submittedName>
</protein>
<sequence>MQKRKGDMPNYRMKAIGGAIVAGCLLFAFLAQAADKIILKNGKVYEGRILGKSDRRYLFALDTGGTTMQLSFFLDDVDKVELDKQTVDRQIPYLKEVESLKVPVSEGNETVYEMSMYKKGQLEGDQQFFTMAEIKEILTKEEFDYYKKFLDITTRYADRLIAIDNLYQNLPTATRDDFANARQSLDLVYSELNALTVPPLFKQGHEAYLAYLKATYMVFGALERGLLDEASSQMKAAEQAKQQSLMSFRQVIMQKKNKALPQKTPEGTAPQKP</sequence>
<name>A0A410P6Y5_VELA1</name>
<dbReference type="KEGG" id="vai:BU251_08270"/>
<dbReference type="AlphaFoldDB" id="A0A410P6Y5"/>
<accession>A0A410P6Y5</accession>
<keyword evidence="2" id="KW-1185">Reference proteome</keyword>
<organism evidence="1 2">
    <name type="scientific">Velamenicoccus archaeovorus</name>
    <dbReference type="NCBI Taxonomy" id="1930593"/>
    <lineage>
        <taxon>Bacteria</taxon>
        <taxon>Pseudomonadati</taxon>
        <taxon>Candidatus Omnitrophota</taxon>
        <taxon>Candidatus Velamenicoccus</taxon>
    </lineage>
</organism>
<proteinExistence type="predicted"/>
<dbReference type="Proteomes" id="UP000287243">
    <property type="component" value="Chromosome"/>
</dbReference>
<dbReference type="EMBL" id="CP019384">
    <property type="protein sequence ID" value="QAT17714.1"/>
    <property type="molecule type" value="Genomic_DNA"/>
</dbReference>